<dbReference type="Gene3D" id="3.40.50.300">
    <property type="entry name" value="P-loop containing nucleotide triphosphate hydrolases"/>
    <property type="match status" value="2"/>
</dbReference>
<dbReference type="InterPro" id="IPR027417">
    <property type="entry name" value="P-loop_NTPase"/>
</dbReference>
<comment type="caution">
    <text evidence="6">The sequence shown here is derived from an EMBL/GenBank/DDBJ whole genome shotgun (WGS) entry which is preliminary data.</text>
</comment>
<evidence type="ECO:0000256" key="4">
    <source>
        <dbReference type="SAM" id="Coils"/>
    </source>
</evidence>
<proteinExistence type="inferred from homology"/>
<feature type="coiled-coil region" evidence="4">
    <location>
        <begin position="696"/>
        <end position="744"/>
    </location>
</feature>
<keyword evidence="6" id="KW-0269">Exonuclease</keyword>
<evidence type="ECO:0000313" key="6">
    <source>
        <dbReference type="EMBL" id="PLS07286.1"/>
    </source>
</evidence>
<feature type="coiled-coil region" evidence="4">
    <location>
        <begin position="186"/>
        <end position="224"/>
    </location>
</feature>
<comment type="similarity">
    <text evidence="1">Belongs to the SMC family. SbcC subfamily.</text>
</comment>
<feature type="domain" description="Rad50/SbcC-type AAA" evidence="5">
    <location>
        <begin position="5"/>
        <end position="254"/>
    </location>
</feature>
<comment type="subunit">
    <text evidence="2">Heterodimer of SbcC and SbcD.</text>
</comment>
<gene>
    <name evidence="6" type="ORF">CVD27_06295</name>
</gene>
<feature type="coiled-coil region" evidence="4">
    <location>
        <begin position="770"/>
        <end position="804"/>
    </location>
</feature>
<keyword evidence="6" id="KW-0540">Nuclease</keyword>
<evidence type="ECO:0000259" key="5">
    <source>
        <dbReference type="Pfam" id="PF13476"/>
    </source>
</evidence>
<dbReference type="PANTHER" id="PTHR32114">
    <property type="entry name" value="ABC TRANSPORTER ABCH.3"/>
    <property type="match status" value="1"/>
</dbReference>
<dbReference type="GO" id="GO:0006302">
    <property type="term" value="P:double-strand break repair"/>
    <property type="evidence" value="ECO:0007669"/>
    <property type="project" value="InterPro"/>
</dbReference>
<dbReference type="SUPFAM" id="SSF52540">
    <property type="entry name" value="P-loop containing nucleoside triphosphate hydrolases"/>
    <property type="match status" value="2"/>
</dbReference>
<reference evidence="6 7" key="1">
    <citation type="submission" date="2017-11" db="EMBL/GenBank/DDBJ databases">
        <title>Comparitive Functional Genomics of Dry Heat Resistant strains isolated from the Viking Spacecraft.</title>
        <authorList>
            <person name="Seuylemezian A."/>
            <person name="Cooper K."/>
            <person name="Vaishampayan P."/>
        </authorList>
    </citation>
    <scope>NUCLEOTIDE SEQUENCE [LARGE SCALE GENOMIC DNA]</scope>
    <source>
        <strain evidence="6 7">V32-6</strain>
    </source>
</reference>
<keyword evidence="6" id="KW-0378">Hydrolase</keyword>
<protein>
    <recommendedName>
        <fullName evidence="3">Nuclease SbcCD subunit C</fullName>
    </recommendedName>
</protein>
<dbReference type="GO" id="GO:0016887">
    <property type="term" value="F:ATP hydrolysis activity"/>
    <property type="evidence" value="ECO:0007669"/>
    <property type="project" value="InterPro"/>
</dbReference>
<keyword evidence="7" id="KW-1185">Reference proteome</keyword>
<feature type="coiled-coil region" evidence="4">
    <location>
        <begin position="616"/>
        <end position="646"/>
    </location>
</feature>
<evidence type="ECO:0000256" key="3">
    <source>
        <dbReference type="ARBA" id="ARBA00013368"/>
    </source>
</evidence>
<dbReference type="RefSeq" id="WP_101647027.1">
    <property type="nucleotide sequence ID" value="NZ_PGVE01000028.1"/>
</dbReference>
<dbReference type="EMBL" id="PGVE01000028">
    <property type="protein sequence ID" value="PLS07286.1"/>
    <property type="molecule type" value="Genomic_DNA"/>
</dbReference>
<dbReference type="GO" id="GO:0004527">
    <property type="term" value="F:exonuclease activity"/>
    <property type="evidence" value="ECO:0007669"/>
    <property type="project" value="UniProtKB-KW"/>
</dbReference>
<evidence type="ECO:0000313" key="7">
    <source>
        <dbReference type="Proteomes" id="UP000234950"/>
    </source>
</evidence>
<keyword evidence="4" id="KW-0175">Coiled coil</keyword>
<dbReference type="PANTHER" id="PTHR32114:SF2">
    <property type="entry name" value="ABC TRANSPORTER ABCH.3"/>
    <property type="match status" value="1"/>
</dbReference>
<dbReference type="Proteomes" id="UP000234950">
    <property type="component" value="Unassembled WGS sequence"/>
</dbReference>
<organism evidence="6 7">
    <name type="scientific">Neobacillus cucumis</name>
    <dbReference type="NCBI Taxonomy" id="1740721"/>
    <lineage>
        <taxon>Bacteria</taxon>
        <taxon>Bacillati</taxon>
        <taxon>Bacillota</taxon>
        <taxon>Bacilli</taxon>
        <taxon>Bacillales</taxon>
        <taxon>Bacillaceae</taxon>
        <taxon>Neobacillus</taxon>
    </lineage>
</organism>
<dbReference type="InterPro" id="IPR038729">
    <property type="entry name" value="Rad50/SbcC_AAA"/>
</dbReference>
<dbReference type="Pfam" id="PF13476">
    <property type="entry name" value="AAA_23"/>
    <property type="match status" value="1"/>
</dbReference>
<evidence type="ECO:0000256" key="1">
    <source>
        <dbReference type="ARBA" id="ARBA00006930"/>
    </source>
</evidence>
<sequence length="1045" mass="119656">MKPLKLIMQAFGPYAGREEIDFNQLGNRTMFVISGKTGAGKTTIFDAISYAIYGKASGEDRNGPELRSQFAKEDLLTEVSLDFSLRNKVYSITRSPQQQKKKDRGEGFTSIGAKAELYVWDVDGEKKLLASKTSDVEEKIKEIMLIDANQFRQILMIPQGEFRKLLTSDSKDKELILQRLFHTQLYKLIEEKLKQEAADLKKAVEDQEKARNEALRRIQVVTNEGLRQVLNTDPENHTVIMPLLHDEIVGMVEKLDQLTSQLTVKVQEQDKLKGQLFEAEAILKQLQTKEELKEQKAHLLDQQDLFSEKELQVQRAQKAALLSKQEELCHRLKREADKLQANINSILAEIKELNELEEQYKQQLQKELEREDDRQAALSEVNRLVNMKEDVYSFAALKKETNQKAVELKAAKEKQLKDEQRLQQLEERVASLKVQKEEIEKGKLTFLENKGKLEKLRVDFARLEKLETLLARHQKAEQDLAVISGHFENTVARFKDAKALIDELEIKWIHGQAAILAANLRNDVACPVCGSLHHPAPASGKENSIPTEDDMKAAKAQVEKWEKEKSRVEANFYQCQSEERAQKEAVKDMLIEIRVTHPDFILDQLSNVKLEAASAIKDLVHRQSKLEEQIQMLERLKSEIDSRENERGVLQKGIEQLRGMVSDLTVQFTKKETDLSRMMKVIPENLRSETEYERALAASRSRHEMLVKRLEEAKERLQAVHEKLSNQKARLKDAEKLHASKQKDLETERGIFLTRLSEQGFEKYGIYAASKRTEGEIQSLQEEIRSYREELRSVSDRLKELIELLSDVKTPDVEGIKQELSKSTSEIEVLGQERNDLVFKKRDNEEIYSRVQNLNNELKELEERFSIIGDLSDIARGQNNLRITFERYVLAAFLDDILREANVRLRKMTSGRYLLQRKTDRSKGNAQSGLELLVFDQYTGQERHVKTLSGGESFKASLSLALGLADVVQNYAGGVSLETMFIDEGFGTLDPESLDQAIESLMDIQSSGRLVGIISHVPELKERIDVRLEVIAGQTGSRTEFKFTN</sequence>
<name>A0A2N5HP32_9BACI</name>
<dbReference type="Pfam" id="PF13558">
    <property type="entry name" value="SbcC_Walker_B"/>
    <property type="match status" value="1"/>
</dbReference>
<dbReference type="AlphaFoldDB" id="A0A2N5HP32"/>
<feature type="coiled-coil region" evidence="4">
    <location>
        <begin position="269"/>
        <end position="442"/>
    </location>
</feature>
<evidence type="ECO:0000256" key="2">
    <source>
        <dbReference type="ARBA" id="ARBA00011322"/>
    </source>
</evidence>
<feature type="coiled-coil region" evidence="4">
    <location>
        <begin position="837"/>
        <end position="871"/>
    </location>
</feature>
<dbReference type="OrthoDB" id="9795626at2"/>
<accession>A0A2N5HP32</accession>